<keyword evidence="1" id="KW-0812">Transmembrane</keyword>
<feature type="transmembrane region" description="Helical" evidence="1">
    <location>
        <begin position="168"/>
        <end position="188"/>
    </location>
</feature>
<evidence type="ECO:0000313" key="2">
    <source>
        <dbReference type="EMBL" id="QEG38198.1"/>
    </source>
</evidence>
<dbReference type="Proteomes" id="UP000325286">
    <property type="component" value="Chromosome"/>
</dbReference>
<feature type="transmembrane region" description="Helical" evidence="1">
    <location>
        <begin position="69"/>
        <end position="94"/>
    </location>
</feature>
<keyword evidence="1" id="KW-0472">Membrane</keyword>
<dbReference type="KEGG" id="rul:UC8_01510"/>
<protein>
    <submittedName>
        <fullName evidence="2">Uncharacterized protein</fullName>
    </submittedName>
</protein>
<sequence>MKCTRAAATSSRDRNILDRRRVTAKTLARKRQQGRSLPPADRDHWAIVKDGLCSVPKGRTVWKYIIPRIALTDVPVMMLIALRGGVIAGLYGIVHDQITYSISPEYFTRLKFEQFRYADFGLGDRVFASTIGFLATWWIGFMVAWFLARRLVADQPRDQALRQVRKGVMCIVAFSLVFGFAGSGYGLWRGPNADYSSWTWAFRELSVTEPWSFVRVAYIHNAGYLGGFIGLIVALAVIRPTAAQSTTGKSTSFIGAPLQ</sequence>
<dbReference type="RefSeq" id="WP_202908814.1">
    <property type="nucleotide sequence ID" value="NZ_CP042914.1"/>
</dbReference>
<keyword evidence="1" id="KW-1133">Transmembrane helix</keyword>
<evidence type="ECO:0000313" key="3">
    <source>
        <dbReference type="Proteomes" id="UP000325286"/>
    </source>
</evidence>
<keyword evidence="3" id="KW-1185">Reference proteome</keyword>
<gene>
    <name evidence="2" type="ORF">UC8_01510</name>
</gene>
<proteinExistence type="predicted"/>
<accession>A0A5B9QGN4</accession>
<name>A0A5B9QGN4_9BACT</name>
<dbReference type="EMBL" id="CP042914">
    <property type="protein sequence ID" value="QEG38198.1"/>
    <property type="molecule type" value="Genomic_DNA"/>
</dbReference>
<feature type="transmembrane region" description="Helical" evidence="1">
    <location>
        <begin position="126"/>
        <end position="147"/>
    </location>
</feature>
<feature type="transmembrane region" description="Helical" evidence="1">
    <location>
        <begin position="218"/>
        <end position="238"/>
    </location>
</feature>
<evidence type="ECO:0000256" key="1">
    <source>
        <dbReference type="SAM" id="Phobius"/>
    </source>
</evidence>
<organism evidence="2 3">
    <name type="scientific">Roseimaritima ulvae</name>
    <dbReference type="NCBI Taxonomy" id="980254"/>
    <lineage>
        <taxon>Bacteria</taxon>
        <taxon>Pseudomonadati</taxon>
        <taxon>Planctomycetota</taxon>
        <taxon>Planctomycetia</taxon>
        <taxon>Pirellulales</taxon>
        <taxon>Pirellulaceae</taxon>
        <taxon>Roseimaritima</taxon>
    </lineage>
</organism>
<dbReference type="AlphaFoldDB" id="A0A5B9QGN4"/>
<reference evidence="2 3" key="1">
    <citation type="submission" date="2019-08" db="EMBL/GenBank/DDBJ databases">
        <title>Deep-cultivation of Planctomycetes and their phenomic and genomic characterization uncovers novel biology.</title>
        <authorList>
            <person name="Wiegand S."/>
            <person name="Jogler M."/>
            <person name="Boedeker C."/>
            <person name="Pinto D."/>
            <person name="Vollmers J."/>
            <person name="Rivas-Marin E."/>
            <person name="Kohn T."/>
            <person name="Peeters S.H."/>
            <person name="Heuer A."/>
            <person name="Rast P."/>
            <person name="Oberbeckmann S."/>
            <person name="Bunk B."/>
            <person name="Jeske O."/>
            <person name="Meyerdierks A."/>
            <person name="Storesund J.E."/>
            <person name="Kallscheuer N."/>
            <person name="Luecker S."/>
            <person name="Lage O.M."/>
            <person name="Pohl T."/>
            <person name="Merkel B.J."/>
            <person name="Hornburger P."/>
            <person name="Mueller R.-W."/>
            <person name="Bruemmer F."/>
            <person name="Labrenz M."/>
            <person name="Spormann A.M."/>
            <person name="Op den Camp H."/>
            <person name="Overmann J."/>
            <person name="Amann R."/>
            <person name="Jetten M.S.M."/>
            <person name="Mascher T."/>
            <person name="Medema M.H."/>
            <person name="Devos D.P."/>
            <person name="Kaster A.-K."/>
            <person name="Ovreas L."/>
            <person name="Rohde M."/>
            <person name="Galperin M.Y."/>
            <person name="Jogler C."/>
        </authorList>
    </citation>
    <scope>NUCLEOTIDE SEQUENCE [LARGE SCALE GENOMIC DNA]</scope>
    <source>
        <strain evidence="2 3">UC8</strain>
    </source>
</reference>